<accession>A0ABV1IZR2</accession>
<gene>
    <name evidence="2" type="ORF">AAA073_02910</name>
</gene>
<evidence type="ECO:0000313" key="2">
    <source>
        <dbReference type="EMBL" id="MEQ3346385.1"/>
    </source>
</evidence>
<proteinExistence type="predicted"/>
<evidence type="ECO:0000313" key="3">
    <source>
        <dbReference type="Proteomes" id="UP001491691"/>
    </source>
</evidence>
<protein>
    <submittedName>
        <fullName evidence="2">C39 family peptidase</fullName>
    </submittedName>
</protein>
<dbReference type="Gene3D" id="3.90.70.10">
    <property type="entry name" value="Cysteine proteinases"/>
    <property type="match status" value="1"/>
</dbReference>
<name>A0ABV1IZR2_9FIRM</name>
<dbReference type="Proteomes" id="UP001491691">
    <property type="component" value="Unassembled WGS sequence"/>
</dbReference>
<feature type="domain" description="Peptidase C39-like" evidence="1">
    <location>
        <begin position="29"/>
        <end position="150"/>
    </location>
</feature>
<sequence length="199" mass="23384">MEKNRIANLKNYIDKNYPMASLLESSKIEMPNFLQRDFEVGTNNCTIASITRIVNYYYKDLDKFKIYEEVFGIARKNGYFKSIGTIPFFISHIANTFFEKNNMNLKAKGIYIGNFYSHVKGEIDNYRPVLMNLGCGYYKNHSLVIFGYSIYKFKGMKIKFLHVYDGWNKTPSYIDYSDLKGFMNFPVFSYNIFNIDLLS</sequence>
<dbReference type="RefSeq" id="WP_349188282.1">
    <property type="nucleotide sequence ID" value="NZ_JBBNPP010000003.1"/>
</dbReference>
<dbReference type="EMBL" id="JBBNPP010000003">
    <property type="protein sequence ID" value="MEQ3346385.1"/>
    <property type="molecule type" value="Genomic_DNA"/>
</dbReference>
<keyword evidence="3" id="KW-1185">Reference proteome</keyword>
<reference evidence="2 3" key="1">
    <citation type="submission" date="2024-04" db="EMBL/GenBank/DDBJ databases">
        <title>Human intestinal bacterial collection.</title>
        <authorList>
            <person name="Pauvert C."/>
            <person name="Hitch T.C.A."/>
            <person name="Clavel T."/>
        </authorList>
    </citation>
    <scope>NUCLEOTIDE SEQUENCE [LARGE SCALE GENOMIC DNA]</scope>
    <source>
        <strain evidence="2 3">CLA-SR-H019</strain>
    </source>
</reference>
<organism evidence="2 3">
    <name type="scientific">Peptoniphilus senegalensis</name>
    <dbReference type="NCBI Taxonomy" id="1465757"/>
    <lineage>
        <taxon>Bacteria</taxon>
        <taxon>Bacillati</taxon>
        <taxon>Bacillota</taxon>
        <taxon>Tissierellia</taxon>
        <taxon>Tissierellales</taxon>
        <taxon>Peptoniphilaceae</taxon>
        <taxon>Peptoniphilus</taxon>
    </lineage>
</organism>
<dbReference type="Pfam" id="PF13529">
    <property type="entry name" value="Peptidase_C39_2"/>
    <property type="match status" value="1"/>
</dbReference>
<evidence type="ECO:0000259" key="1">
    <source>
        <dbReference type="Pfam" id="PF13529"/>
    </source>
</evidence>
<comment type="caution">
    <text evidence="2">The sequence shown here is derived from an EMBL/GenBank/DDBJ whole genome shotgun (WGS) entry which is preliminary data.</text>
</comment>
<dbReference type="InterPro" id="IPR039564">
    <property type="entry name" value="Peptidase_C39-like"/>
</dbReference>